<evidence type="ECO:0000313" key="2">
    <source>
        <dbReference type="EMBL" id="GEB34369.1"/>
    </source>
</evidence>
<gene>
    <name evidence="2" type="ORF">BPA01_39490</name>
</gene>
<evidence type="ECO:0000256" key="1">
    <source>
        <dbReference type="SAM" id="SignalP"/>
    </source>
</evidence>
<keyword evidence="3" id="KW-1185">Reference proteome</keyword>
<protein>
    <recommendedName>
        <fullName evidence="4">Lipoprotein</fullName>
    </recommendedName>
</protein>
<accession>A0A4Y3PTG9</accession>
<evidence type="ECO:0000313" key="3">
    <source>
        <dbReference type="Proteomes" id="UP000316882"/>
    </source>
</evidence>
<dbReference type="GeneID" id="87612239"/>
<name>A0A4Y3PTG9_BREPA</name>
<sequence>MMRFLLFLFTGLLLGGCTADGQERSYIQSDRNLYYQQSVVHPLGQEPNATPYGTPANAGTSSDYDSWIRPDAISRYPGLN</sequence>
<dbReference type="AlphaFoldDB" id="A0A4Y3PTG9"/>
<feature type="chain" id="PRO_5038425777" description="Lipoprotein" evidence="1">
    <location>
        <begin position="20"/>
        <end position="80"/>
    </location>
</feature>
<evidence type="ECO:0008006" key="4">
    <source>
        <dbReference type="Google" id="ProtNLM"/>
    </source>
</evidence>
<dbReference type="Proteomes" id="UP000316882">
    <property type="component" value="Unassembled WGS sequence"/>
</dbReference>
<dbReference type="PROSITE" id="PS51257">
    <property type="entry name" value="PROKAR_LIPOPROTEIN"/>
    <property type="match status" value="1"/>
</dbReference>
<reference evidence="2 3" key="1">
    <citation type="submission" date="2019-06" db="EMBL/GenBank/DDBJ databases">
        <title>Whole genome shotgun sequence of Brevibacillus parabrevis NBRC 12334.</title>
        <authorList>
            <person name="Hosoyama A."/>
            <person name="Uohara A."/>
            <person name="Ohji S."/>
            <person name="Ichikawa N."/>
        </authorList>
    </citation>
    <scope>NUCLEOTIDE SEQUENCE [LARGE SCALE GENOMIC DNA]</scope>
    <source>
        <strain evidence="2 3">NBRC 12334</strain>
    </source>
</reference>
<dbReference type="RefSeq" id="WP_233454156.1">
    <property type="nucleotide sequence ID" value="NZ_BJMH01000022.1"/>
</dbReference>
<organism evidence="2 3">
    <name type="scientific">Brevibacillus parabrevis</name>
    <dbReference type="NCBI Taxonomy" id="54914"/>
    <lineage>
        <taxon>Bacteria</taxon>
        <taxon>Bacillati</taxon>
        <taxon>Bacillota</taxon>
        <taxon>Bacilli</taxon>
        <taxon>Bacillales</taxon>
        <taxon>Paenibacillaceae</taxon>
        <taxon>Brevibacillus</taxon>
    </lineage>
</organism>
<comment type="caution">
    <text evidence="2">The sequence shown here is derived from an EMBL/GenBank/DDBJ whole genome shotgun (WGS) entry which is preliminary data.</text>
</comment>
<keyword evidence="1" id="KW-0732">Signal</keyword>
<feature type="signal peptide" evidence="1">
    <location>
        <begin position="1"/>
        <end position="19"/>
    </location>
</feature>
<proteinExistence type="predicted"/>
<dbReference type="EMBL" id="BJMH01000022">
    <property type="protein sequence ID" value="GEB34369.1"/>
    <property type="molecule type" value="Genomic_DNA"/>
</dbReference>